<sequence length="169" mass="19917">MFNRIYTSGISEKEIIKKLEENLEKEHLISVLSRMYINYLADSVEDKSYLMKEVQEAYYISQRSGIVAQFLLLVHPYVRKYAGISQITFLYDSYRGVYEDCWPRGLLPNMKDTLIKSKVLSSKEVSILEKLDRLINIQGEELDSMEVRKLYEYFFEGKDPLEVIFTLPM</sequence>
<proteinExistence type="predicted"/>
<evidence type="ECO:0000313" key="2">
    <source>
        <dbReference type="Proteomes" id="UP001229409"/>
    </source>
</evidence>
<dbReference type="EMBL" id="JARVWT010000012">
    <property type="protein sequence ID" value="MDH2333583.1"/>
    <property type="molecule type" value="Genomic_DNA"/>
</dbReference>
<organism evidence="1 2">
    <name type="scientific">Paenibacillus polymyxa</name>
    <name type="common">Bacillus polymyxa</name>
    <dbReference type="NCBI Taxonomy" id="1406"/>
    <lineage>
        <taxon>Bacteria</taxon>
        <taxon>Bacillati</taxon>
        <taxon>Bacillota</taxon>
        <taxon>Bacilli</taxon>
        <taxon>Bacillales</taxon>
        <taxon>Paenibacillaceae</taxon>
        <taxon>Paenibacillus</taxon>
    </lineage>
</organism>
<accession>A0AAP4A2A9</accession>
<dbReference type="AlphaFoldDB" id="A0AAP4A2A9"/>
<gene>
    <name evidence="1" type="ORF">QDS18_22220</name>
</gene>
<evidence type="ECO:0000313" key="1">
    <source>
        <dbReference type="EMBL" id="MDH2333583.1"/>
    </source>
</evidence>
<dbReference type="Proteomes" id="UP001229409">
    <property type="component" value="Unassembled WGS sequence"/>
</dbReference>
<comment type="caution">
    <text evidence="1">The sequence shown here is derived from an EMBL/GenBank/DDBJ whole genome shotgun (WGS) entry which is preliminary data.</text>
</comment>
<dbReference type="RefSeq" id="WP_233903824.1">
    <property type="nucleotide sequence ID" value="NZ_CP017968.3"/>
</dbReference>
<reference evidence="1" key="1">
    <citation type="submission" date="2023-04" db="EMBL/GenBank/DDBJ databases">
        <title>Uncovering the Secrets of Slow-Growing Bacteria in Tropical Savanna Soil through Cultivation and Genomic Analysis.</title>
        <authorList>
            <person name="Goncalves O.S."/>
            <person name="Santana M.F."/>
        </authorList>
    </citation>
    <scope>NUCLEOTIDE SEQUENCE</scope>
    <source>
        <strain evidence="1">ANTI</strain>
    </source>
</reference>
<protein>
    <submittedName>
        <fullName evidence="1">Uncharacterized protein</fullName>
    </submittedName>
</protein>
<name>A0AAP4A2A9_PAEPO</name>